<evidence type="ECO:0000313" key="13">
    <source>
        <dbReference type="Proteomes" id="UP000190890"/>
    </source>
</evidence>
<organism evidence="12 13">
    <name type="scientific">Clostridium puniceum</name>
    <dbReference type="NCBI Taxonomy" id="29367"/>
    <lineage>
        <taxon>Bacteria</taxon>
        <taxon>Bacillati</taxon>
        <taxon>Bacillota</taxon>
        <taxon>Clostridia</taxon>
        <taxon>Eubacteriales</taxon>
        <taxon>Clostridiaceae</taxon>
        <taxon>Clostridium</taxon>
    </lineage>
</organism>
<evidence type="ECO:0000259" key="10">
    <source>
        <dbReference type="PROSITE" id="PS50111"/>
    </source>
</evidence>
<feature type="domain" description="HAMP" evidence="11">
    <location>
        <begin position="203"/>
        <end position="258"/>
    </location>
</feature>
<dbReference type="GO" id="GO:0005886">
    <property type="term" value="C:plasma membrane"/>
    <property type="evidence" value="ECO:0007669"/>
    <property type="project" value="UniProtKB-SubCell"/>
</dbReference>
<dbReference type="SUPFAM" id="SSF103190">
    <property type="entry name" value="Sensory domain-like"/>
    <property type="match status" value="1"/>
</dbReference>
<dbReference type="PRINTS" id="PR00260">
    <property type="entry name" value="CHEMTRNSDUCR"/>
</dbReference>
<feature type="transmembrane region" description="Helical" evidence="9">
    <location>
        <begin position="7"/>
        <end position="28"/>
    </location>
</feature>
<evidence type="ECO:0000256" key="6">
    <source>
        <dbReference type="ARBA" id="ARBA00023224"/>
    </source>
</evidence>
<dbReference type="GO" id="GO:0006935">
    <property type="term" value="P:chemotaxis"/>
    <property type="evidence" value="ECO:0007669"/>
    <property type="project" value="InterPro"/>
</dbReference>
<comment type="similarity">
    <text evidence="7">Belongs to the methyl-accepting chemotaxis (MCP) protein family.</text>
</comment>
<dbReference type="Proteomes" id="UP000190890">
    <property type="component" value="Unassembled WGS sequence"/>
</dbReference>
<evidence type="ECO:0000256" key="4">
    <source>
        <dbReference type="ARBA" id="ARBA00022989"/>
    </source>
</evidence>
<accession>A0A1S8TCU0</accession>
<dbReference type="STRING" id="29367.CLPUN_33650"/>
<name>A0A1S8TCU0_9CLOT</name>
<gene>
    <name evidence="12" type="primary">mcp4_5</name>
    <name evidence="12" type="ORF">CLPUN_33650</name>
</gene>
<dbReference type="GO" id="GO:0007165">
    <property type="term" value="P:signal transduction"/>
    <property type="evidence" value="ECO:0007669"/>
    <property type="project" value="UniProtKB-KW"/>
</dbReference>
<reference evidence="12 13" key="1">
    <citation type="submission" date="2016-05" db="EMBL/GenBank/DDBJ databases">
        <title>Microbial solvent formation.</title>
        <authorList>
            <person name="Poehlein A."/>
            <person name="Montoya Solano J.D."/>
            <person name="Flitsch S."/>
            <person name="Krabben P."/>
            <person name="Duerre P."/>
            <person name="Daniel R."/>
        </authorList>
    </citation>
    <scope>NUCLEOTIDE SEQUENCE [LARGE SCALE GENOMIC DNA]</scope>
    <source>
        <strain evidence="12 13">DSM 2619</strain>
    </source>
</reference>
<dbReference type="InterPro" id="IPR029151">
    <property type="entry name" value="Sensor-like_sf"/>
</dbReference>
<evidence type="ECO:0000256" key="8">
    <source>
        <dbReference type="PROSITE-ProRule" id="PRU00284"/>
    </source>
</evidence>
<keyword evidence="2" id="KW-1003">Cell membrane</keyword>
<comment type="subcellular location">
    <subcellularLocation>
        <location evidence="1">Cell membrane</location>
        <topology evidence="1">Multi-pass membrane protein</topology>
    </subcellularLocation>
</comment>
<keyword evidence="5 9" id="KW-0472">Membrane</keyword>
<keyword evidence="3 9" id="KW-0812">Transmembrane</keyword>
<evidence type="ECO:0000256" key="5">
    <source>
        <dbReference type="ARBA" id="ARBA00023136"/>
    </source>
</evidence>
<dbReference type="PROSITE" id="PS50111">
    <property type="entry name" value="CHEMOTAXIS_TRANSDUC_2"/>
    <property type="match status" value="1"/>
</dbReference>
<dbReference type="Pfam" id="PF17202">
    <property type="entry name" value="sCache_3_3"/>
    <property type="match status" value="1"/>
</dbReference>
<dbReference type="Pfam" id="PF00015">
    <property type="entry name" value="MCPsignal"/>
    <property type="match status" value="1"/>
</dbReference>
<protein>
    <submittedName>
        <fullName evidence="12">Methyl-accepting chemotaxis protein 4</fullName>
    </submittedName>
</protein>
<dbReference type="Gene3D" id="1.10.287.950">
    <property type="entry name" value="Methyl-accepting chemotaxis protein"/>
    <property type="match status" value="1"/>
</dbReference>
<dbReference type="EMBL" id="LZZM01000188">
    <property type="protein sequence ID" value="OOM75235.1"/>
    <property type="molecule type" value="Genomic_DNA"/>
</dbReference>
<sequence length="564" mass="61488">MKIKAKLVLFFIILILIFSTGIFTILYLDITNMANSDYQKIVAHNNKLGYAYLDAKYPGDWNVSNGKLYKGKMLINDNTEIADFIKEQNSTLVTIFLNDTRVSTNVLDQKGNRAIGTKASDEVINKVLKGGETFTGKTKVLNNDTMTQYSPIKDSNGNIIGMWFVGVDSSVIAQSTLKIISISALVLLSMAIIGILIFSKLGAIIVKSIHNFNNHLAVLSNGDFTVSVDEKALKAKDETGSMFKNLILMQNNIRSILKNVESQSDLTFNTSNELSSIITELNSIVEKVNIATEQISAGLEETAASTEEINSTVHEMENSVEDISSDTNKALLRSNEIKIKADILKVNSIESKNAALKIYDDSSSKLKIAIDESAKVNNITELLDAIAAISKQTNLLSLNASIEANKAGESGRGFAVVANEIKKLAEESNSTTEKIREITSLVITAVENLAENSSNILKFVDQTVINNYEDFVNMSESYSKDATYYAEMSQNIENTAKNLLLATQDITSAINNVAISSSESANDAVKIANTANDLSLKSEAIVNASKKCAQISCDLTLAMQKLKL</sequence>
<dbReference type="AlphaFoldDB" id="A0A1S8TCU0"/>
<dbReference type="InterPro" id="IPR004090">
    <property type="entry name" value="Chemotax_Me-accpt_rcpt"/>
</dbReference>
<dbReference type="InterPro" id="IPR033463">
    <property type="entry name" value="sCache_3"/>
</dbReference>
<evidence type="ECO:0000256" key="1">
    <source>
        <dbReference type="ARBA" id="ARBA00004651"/>
    </source>
</evidence>
<evidence type="ECO:0000256" key="3">
    <source>
        <dbReference type="ARBA" id="ARBA00022692"/>
    </source>
</evidence>
<evidence type="ECO:0000313" key="12">
    <source>
        <dbReference type="EMBL" id="OOM75235.1"/>
    </source>
</evidence>
<dbReference type="InterPro" id="IPR004089">
    <property type="entry name" value="MCPsignal_dom"/>
</dbReference>
<evidence type="ECO:0000259" key="11">
    <source>
        <dbReference type="PROSITE" id="PS50885"/>
    </source>
</evidence>
<dbReference type="PANTHER" id="PTHR32089:SF112">
    <property type="entry name" value="LYSOZYME-LIKE PROTEIN-RELATED"/>
    <property type="match status" value="1"/>
</dbReference>
<dbReference type="SUPFAM" id="SSF58104">
    <property type="entry name" value="Methyl-accepting chemotaxis protein (MCP) signaling domain"/>
    <property type="match status" value="1"/>
</dbReference>
<evidence type="ECO:0000256" key="7">
    <source>
        <dbReference type="ARBA" id="ARBA00029447"/>
    </source>
</evidence>
<feature type="transmembrane region" description="Helical" evidence="9">
    <location>
        <begin position="179"/>
        <end position="198"/>
    </location>
</feature>
<dbReference type="PANTHER" id="PTHR32089">
    <property type="entry name" value="METHYL-ACCEPTING CHEMOTAXIS PROTEIN MCPB"/>
    <property type="match status" value="1"/>
</dbReference>
<evidence type="ECO:0000256" key="2">
    <source>
        <dbReference type="ARBA" id="ARBA00022475"/>
    </source>
</evidence>
<dbReference type="GO" id="GO:0004888">
    <property type="term" value="F:transmembrane signaling receptor activity"/>
    <property type="evidence" value="ECO:0007669"/>
    <property type="project" value="InterPro"/>
</dbReference>
<comment type="caution">
    <text evidence="12">The sequence shown here is derived from an EMBL/GenBank/DDBJ whole genome shotgun (WGS) entry which is preliminary data.</text>
</comment>
<keyword evidence="13" id="KW-1185">Reference proteome</keyword>
<evidence type="ECO:0000256" key="9">
    <source>
        <dbReference type="SAM" id="Phobius"/>
    </source>
</evidence>
<feature type="domain" description="Methyl-accepting transducer" evidence="10">
    <location>
        <begin position="270"/>
        <end position="514"/>
    </location>
</feature>
<dbReference type="InterPro" id="IPR003660">
    <property type="entry name" value="HAMP_dom"/>
</dbReference>
<proteinExistence type="inferred from homology"/>
<dbReference type="OrthoDB" id="9814363at2"/>
<keyword evidence="6 8" id="KW-0807">Transducer</keyword>
<keyword evidence="4 9" id="KW-1133">Transmembrane helix</keyword>
<dbReference type="SMART" id="SM00283">
    <property type="entry name" value="MA"/>
    <property type="match status" value="1"/>
</dbReference>
<dbReference type="RefSeq" id="WP_077848396.1">
    <property type="nucleotide sequence ID" value="NZ_LZZM01000188.1"/>
</dbReference>
<dbReference type="PROSITE" id="PS50885">
    <property type="entry name" value="HAMP"/>
    <property type="match status" value="1"/>
</dbReference>